<dbReference type="SUPFAM" id="SSF55874">
    <property type="entry name" value="ATPase domain of HSP90 chaperone/DNA topoisomerase II/histidine kinase"/>
    <property type="match status" value="1"/>
</dbReference>
<evidence type="ECO:0000256" key="8">
    <source>
        <dbReference type="ARBA" id="ARBA00023012"/>
    </source>
</evidence>
<sequence>MRKFTLLLLFTIAMRFAGYGQGAKQLIDSALHYKTLNYLKVIAFAEPAFKKARAEKNEKLAGQSAYLLGMANYLGGNFDESLRWYFTSERAYQSAKDTSGLTDLYADMCVFYVKLKKFNAADEVSKKAIDFAIAIKNQTKQATALNNRGLMFYDEGKTDSAIDAFNASFILYKKVNDKVGMSYCLDYLSSAQSDKGNYSKALQLMNSARDLRAGIGDKTGEAMAIENLGEIYLKENKLPDAATYFLDAIDRAHQLNFLDLEMYAYSMLSKTYQQQGNYRAALTAQNKYVELNKKIQDEKRVKTIEELETKYETEKKQEQIKLLNKQNTIQQLEIGKRNATITIIIAAFALALVLAYLFYSRYRIKHAAQLQAEVMRQQTLASKGIIEAEERERKRIAAELHDGVGQLFTAVKMNMEILVERFLVKKPDAGLLAEKTMAMVDESCAEVRSIAHQMMPNALIKSGLVSALRDFINKIPTEKLKISLETKGIDTPLDSTTETVLYRVIQESVNNVIKHAAASSLDILLLCDQQEITVSIEDNGKGFNSSDPAKFSGIGLKNIISRVGYLKGTVDISSAPGKGTLVAIFIPLI</sequence>
<dbReference type="InterPro" id="IPR036890">
    <property type="entry name" value="HATPase_C_sf"/>
</dbReference>
<evidence type="ECO:0000256" key="5">
    <source>
        <dbReference type="ARBA" id="ARBA00022741"/>
    </source>
</evidence>
<dbReference type="RefSeq" id="WP_096349769.1">
    <property type="nucleotide sequence ID" value="NZ_AP017313.1"/>
</dbReference>
<dbReference type="Gene3D" id="1.25.40.10">
    <property type="entry name" value="Tetratricopeptide repeat domain"/>
    <property type="match status" value="1"/>
</dbReference>
<keyword evidence="7" id="KW-0067">ATP-binding</keyword>
<dbReference type="PANTHER" id="PTHR24421:SF10">
    <property type="entry name" value="NITRATE_NITRITE SENSOR PROTEIN NARQ"/>
    <property type="match status" value="1"/>
</dbReference>
<dbReference type="Pfam" id="PF13181">
    <property type="entry name" value="TPR_8"/>
    <property type="match status" value="1"/>
</dbReference>
<dbReference type="AlphaFoldDB" id="A0A110B0E6"/>
<keyword evidence="10" id="KW-1185">Reference proteome</keyword>
<keyword evidence="8" id="KW-0902">Two-component regulatory system</keyword>
<dbReference type="InterPro" id="IPR005467">
    <property type="entry name" value="His_kinase_dom"/>
</dbReference>
<evidence type="ECO:0000256" key="3">
    <source>
        <dbReference type="ARBA" id="ARBA00022553"/>
    </source>
</evidence>
<evidence type="ECO:0000256" key="1">
    <source>
        <dbReference type="ARBA" id="ARBA00000085"/>
    </source>
</evidence>
<dbReference type="GO" id="GO:0000155">
    <property type="term" value="F:phosphorelay sensor kinase activity"/>
    <property type="evidence" value="ECO:0007669"/>
    <property type="project" value="InterPro"/>
</dbReference>
<dbReference type="InterPro" id="IPR003594">
    <property type="entry name" value="HATPase_dom"/>
</dbReference>
<dbReference type="GO" id="GO:0005524">
    <property type="term" value="F:ATP binding"/>
    <property type="evidence" value="ECO:0007669"/>
    <property type="project" value="UniProtKB-KW"/>
</dbReference>
<dbReference type="InterPro" id="IPR011990">
    <property type="entry name" value="TPR-like_helical_dom_sf"/>
</dbReference>
<gene>
    <name evidence="9" type="primary">degS_1</name>
    <name evidence="9" type="ORF">MgSA37_00603</name>
</gene>
<dbReference type="Gene3D" id="3.30.565.10">
    <property type="entry name" value="Histidine kinase-like ATPase, C-terminal domain"/>
    <property type="match status" value="1"/>
</dbReference>
<dbReference type="InterPro" id="IPR019734">
    <property type="entry name" value="TPR_rpt"/>
</dbReference>
<dbReference type="Pfam" id="PF13424">
    <property type="entry name" value="TPR_12"/>
    <property type="match status" value="1"/>
</dbReference>
<dbReference type="InterPro" id="IPR011712">
    <property type="entry name" value="Sig_transdc_His_kin_sub3_dim/P"/>
</dbReference>
<dbReference type="InterPro" id="IPR050482">
    <property type="entry name" value="Sensor_HK_TwoCompSys"/>
</dbReference>
<keyword evidence="4 9" id="KW-0808">Transferase</keyword>
<proteinExistence type="predicted"/>
<protein>
    <recommendedName>
        <fullName evidence="2">histidine kinase</fullName>
        <ecNumber evidence="2">2.7.13.3</ecNumber>
    </recommendedName>
</protein>
<keyword evidence="6 9" id="KW-0418">Kinase</keyword>
<evidence type="ECO:0000313" key="9">
    <source>
        <dbReference type="EMBL" id="BAU52442.1"/>
    </source>
</evidence>
<dbReference type="Pfam" id="PF02518">
    <property type="entry name" value="HATPase_c"/>
    <property type="match status" value="1"/>
</dbReference>
<dbReference type="SMART" id="SM00028">
    <property type="entry name" value="TPR"/>
    <property type="match status" value="4"/>
</dbReference>
<keyword evidence="3" id="KW-0597">Phosphoprotein</keyword>
<dbReference type="EC" id="2.7.13.3" evidence="2"/>
<dbReference type="CDD" id="cd16917">
    <property type="entry name" value="HATPase_UhpB-NarQ-NarX-like"/>
    <property type="match status" value="1"/>
</dbReference>
<reference evidence="9 10" key="1">
    <citation type="submission" date="2015-12" db="EMBL/GenBank/DDBJ databases">
        <title>Genome sequence of Mucilaginibacter gotjawali.</title>
        <authorList>
            <person name="Lee J.S."/>
            <person name="Lee K.C."/>
            <person name="Kim K.K."/>
            <person name="Lee B.W."/>
        </authorList>
    </citation>
    <scope>NUCLEOTIDE SEQUENCE [LARGE SCALE GENOMIC DNA]</scope>
    <source>
        <strain evidence="9 10">SA3-7</strain>
    </source>
</reference>
<dbReference type="Gene3D" id="1.20.5.1930">
    <property type="match status" value="1"/>
</dbReference>
<dbReference type="Pfam" id="PF07730">
    <property type="entry name" value="HisKA_3"/>
    <property type="match status" value="1"/>
</dbReference>
<dbReference type="Proteomes" id="UP000218263">
    <property type="component" value="Chromosome"/>
</dbReference>
<evidence type="ECO:0000313" key="10">
    <source>
        <dbReference type="Proteomes" id="UP000218263"/>
    </source>
</evidence>
<dbReference type="KEGG" id="mgot:MgSA37_00603"/>
<dbReference type="GO" id="GO:0016020">
    <property type="term" value="C:membrane"/>
    <property type="evidence" value="ECO:0007669"/>
    <property type="project" value="InterPro"/>
</dbReference>
<evidence type="ECO:0000256" key="4">
    <source>
        <dbReference type="ARBA" id="ARBA00022679"/>
    </source>
</evidence>
<dbReference type="PANTHER" id="PTHR24421">
    <property type="entry name" value="NITRATE/NITRITE SENSOR PROTEIN NARX-RELATED"/>
    <property type="match status" value="1"/>
</dbReference>
<dbReference type="PROSITE" id="PS50109">
    <property type="entry name" value="HIS_KIN"/>
    <property type="match status" value="1"/>
</dbReference>
<name>A0A110B0E6_9SPHI</name>
<keyword evidence="5" id="KW-0547">Nucleotide-binding</keyword>
<comment type="catalytic activity">
    <reaction evidence="1">
        <text>ATP + protein L-histidine = ADP + protein N-phospho-L-histidine.</text>
        <dbReference type="EC" id="2.7.13.3"/>
    </reaction>
</comment>
<evidence type="ECO:0000256" key="6">
    <source>
        <dbReference type="ARBA" id="ARBA00022777"/>
    </source>
</evidence>
<organism evidence="9 10">
    <name type="scientific">Mucilaginibacter gotjawali</name>
    <dbReference type="NCBI Taxonomy" id="1550579"/>
    <lineage>
        <taxon>Bacteria</taxon>
        <taxon>Pseudomonadati</taxon>
        <taxon>Bacteroidota</taxon>
        <taxon>Sphingobacteriia</taxon>
        <taxon>Sphingobacteriales</taxon>
        <taxon>Sphingobacteriaceae</taxon>
        <taxon>Mucilaginibacter</taxon>
    </lineage>
</organism>
<dbReference type="SUPFAM" id="SSF48452">
    <property type="entry name" value="TPR-like"/>
    <property type="match status" value="1"/>
</dbReference>
<dbReference type="OrthoDB" id="9778366at2"/>
<evidence type="ECO:0000256" key="7">
    <source>
        <dbReference type="ARBA" id="ARBA00022840"/>
    </source>
</evidence>
<dbReference type="GO" id="GO:0046983">
    <property type="term" value="F:protein dimerization activity"/>
    <property type="evidence" value="ECO:0007669"/>
    <property type="project" value="InterPro"/>
</dbReference>
<accession>A0A110B0E6</accession>
<dbReference type="EMBL" id="AP017313">
    <property type="protein sequence ID" value="BAU52442.1"/>
    <property type="molecule type" value="Genomic_DNA"/>
</dbReference>
<evidence type="ECO:0000256" key="2">
    <source>
        <dbReference type="ARBA" id="ARBA00012438"/>
    </source>
</evidence>